<evidence type="ECO:0000313" key="3">
    <source>
        <dbReference type="Proteomes" id="UP000240883"/>
    </source>
</evidence>
<proteinExistence type="predicted"/>
<reference evidence="2 3" key="1">
    <citation type="journal article" date="2018" name="Front. Microbiol.">
        <title>Genome-Wide Analysis of Corynespora cassiicola Leaf Fall Disease Putative Effectors.</title>
        <authorList>
            <person name="Lopez D."/>
            <person name="Ribeiro S."/>
            <person name="Label P."/>
            <person name="Fumanal B."/>
            <person name="Venisse J.S."/>
            <person name="Kohler A."/>
            <person name="de Oliveira R.R."/>
            <person name="Labutti K."/>
            <person name="Lipzen A."/>
            <person name="Lail K."/>
            <person name="Bauer D."/>
            <person name="Ohm R.A."/>
            <person name="Barry K.W."/>
            <person name="Spatafora J."/>
            <person name="Grigoriev I.V."/>
            <person name="Martin F.M."/>
            <person name="Pujade-Renaud V."/>
        </authorList>
    </citation>
    <scope>NUCLEOTIDE SEQUENCE [LARGE SCALE GENOMIC DNA]</scope>
    <source>
        <strain evidence="2 3">Philippines</strain>
    </source>
</reference>
<evidence type="ECO:0000313" key="2">
    <source>
        <dbReference type="EMBL" id="PSN65549.1"/>
    </source>
</evidence>
<evidence type="ECO:0000259" key="1">
    <source>
        <dbReference type="Pfam" id="PF26652"/>
    </source>
</evidence>
<protein>
    <recommendedName>
        <fullName evidence="1">Probable double zinc ribbon domain-containing protein</fullName>
    </recommendedName>
</protein>
<sequence length="220" mass="25019">MVYINFSLSFPASPLSSQITSTTSKKITTMSSTSKPVLSQRIIQSLGFKSKLAKTKEQVSKAERSITDKTGKWTCTSCKHVNVIWRLDGPHPLGFLECKVCCKVYDPTSPIIHEPKIAFYPLQDSPSGRTWRIPQNDLALEHLRYLCLKCGLTWKIERESQQFNRRNKHALQLWGGAMDCRCGRQAFVEKTFAIFGPDEIVWELDPYGRPVVVYSVTTDQ</sequence>
<organism evidence="2 3">
    <name type="scientific">Corynespora cassiicola Philippines</name>
    <dbReference type="NCBI Taxonomy" id="1448308"/>
    <lineage>
        <taxon>Eukaryota</taxon>
        <taxon>Fungi</taxon>
        <taxon>Dikarya</taxon>
        <taxon>Ascomycota</taxon>
        <taxon>Pezizomycotina</taxon>
        <taxon>Dothideomycetes</taxon>
        <taxon>Pleosporomycetidae</taxon>
        <taxon>Pleosporales</taxon>
        <taxon>Corynesporascaceae</taxon>
        <taxon>Corynespora</taxon>
    </lineage>
</organism>
<keyword evidence="3" id="KW-1185">Reference proteome</keyword>
<feature type="domain" description="Probable double zinc ribbon" evidence="1">
    <location>
        <begin position="71"/>
        <end position="190"/>
    </location>
</feature>
<dbReference type="InterPro" id="IPR058253">
    <property type="entry name" value="Zn_ribbon_double"/>
</dbReference>
<dbReference type="EMBL" id="KZ678137">
    <property type="protein sequence ID" value="PSN65549.1"/>
    <property type="molecule type" value="Genomic_DNA"/>
</dbReference>
<accession>A0A2T2NJL7</accession>
<name>A0A2T2NJL7_CORCC</name>
<dbReference type="Pfam" id="PF26652">
    <property type="entry name" value="Zn_ribbon_double"/>
    <property type="match status" value="1"/>
</dbReference>
<gene>
    <name evidence="2" type="ORF">BS50DRAFT_61141</name>
</gene>
<dbReference type="Proteomes" id="UP000240883">
    <property type="component" value="Unassembled WGS sequence"/>
</dbReference>
<dbReference type="AlphaFoldDB" id="A0A2T2NJL7"/>